<dbReference type="InterPro" id="IPR003615">
    <property type="entry name" value="HNH_nuc"/>
</dbReference>
<protein>
    <recommendedName>
        <fullName evidence="1">HNH nuclease domain-containing protein</fullName>
    </recommendedName>
</protein>
<evidence type="ECO:0000259" key="1">
    <source>
        <dbReference type="SMART" id="SM00507"/>
    </source>
</evidence>
<dbReference type="CDD" id="cd00085">
    <property type="entry name" value="HNHc"/>
    <property type="match status" value="1"/>
</dbReference>
<sequence>QLRADVYLDLLTGRRTHSATGRGTVHVTVDLDTLTALSEHPGELAGYGPVISDIARQIAAESPDAEWRWTLTDTVTAEPVTNGITSRRPTAAIRRNVETRDPHCVFPGCRMPSVESDLDHRKAVADGGPTSEHNLAPLCKFHHILKHHGWTIEKLANGGYQWTSPLGHTYTTRRAPP</sequence>
<reference evidence="2" key="1">
    <citation type="submission" date="2018-06" db="EMBL/GenBank/DDBJ databases">
        <authorList>
            <person name="Zhirakovskaya E."/>
        </authorList>
    </citation>
    <scope>NUCLEOTIDE SEQUENCE</scope>
</reference>
<dbReference type="AlphaFoldDB" id="A0A3B0SAI6"/>
<dbReference type="EMBL" id="UOEK01000169">
    <property type="protein sequence ID" value="VAV99761.1"/>
    <property type="molecule type" value="Genomic_DNA"/>
</dbReference>
<gene>
    <name evidence="2" type="ORF">MNBD_ACTINO02-87</name>
</gene>
<dbReference type="SMART" id="SM00507">
    <property type="entry name" value="HNHc"/>
    <property type="match status" value="1"/>
</dbReference>
<accession>A0A3B0SAI6</accession>
<proteinExistence type="predicted"/>
<dbReference type="Gene3D" id="1.10.30.50">
    <property type="match status" value="1"/>
</dbReference>
<feature type="domain" description="HNH nuclease" evidence="1">
    <location>
        <begin position="92"/>
        <end position="144"/>
    </location>
</feature>
<evidence type="ECO:0000313" key="2">
    <source>
        <dbReference type="EMBL" id="VAV99761.1"/>
    </source>
</evidence>
<name>A0A3B0SAI6_9ZZZZ</name>
<organism evidence="2">
    <name type="scientific">hydrothermal vent metagenome</name>
    <dbReference type="NCBI Taxonomy" id="652676"/>
    <lineage>
        <taxon>unclassified sequences</taxon>
        <taxon>metagenomes</taxon>
        <taxon>ecological metagenomes</taxon>
    </lineage>
</organism>
<feature type="non-terminal residue" evidence="2">
    <location>
        <position position="1"/>
    </location>
</feature>